<accession>A0A1H4CMI4</accession>
<dbReference type="EMBL" id="FNQM01000007">
    <property type="protein sequence ID" value="SEA61665.1"/>
    <property type="molecule type" value="Genomic_DNA"/>
</dbReference>
<evidence type="ECO:0000313" key="4">
    <source>
        <dbReference type="Proteomes" id="UP000198703"/>
    </source>
</evidence>
<dbReference type="AlphaFoldDB" id="A0A1H4CMI4"/>
<dbReference type="GO" id="GO:0022857">
    <property type="term" value="F:transmembrane transporter activity"/>
    <property type="evidence" value="ECO:0007669"/>
    <property type="project" value="InterPro"/>
</dbReference>
<dbReference type="SUPFAM" id="SSF50331">
    <property type="entry name" value="MOP-like"/>
    <property type="match status" value="1"/>
</dbReference>
<dbReference type="InterPro" id="IPR008995">
    <property type="entry name" value="Mo/tungstate-bd_C_term_dom"/>
</dbReference>
<dbReference type="PANTHER" id="PTHR43875">
    <property type="entry name" value="MALTODEXTRIN IMPORT ATP-BINDING PROTEIN MSMX"/>
    <property type="match status" value="1"/>
</dbReference>
<reference evidence="3 4" key="1">
    <citation type="submission" date="2016-10" db="EMBL/GenBank/DDBJ databases">
        <authorList>
            <person name="de Groot N.N."/>
        </authorList>
    </citation>
    <scope>NUCLEOTIDE SEQUENCE [LARGE SCALE GENOMIC DNA]</scope>
    <source>
        <strain evidence="3 4">DSM 15345</strain>
    </source>
</reference>
<feature type="domain" description="Transport-associated OB type 2" evidence="2">
    <location>
        <begin position="73"/>
        <end position="145"/>
    </location>
</feature>
<evidence type="ECO:0000256" key="1">
    <source>
        <dbReference type="ARBA" id="ARBA00005417"/>
    </source>
</evidence>
<sequence length="152" mass="15929">MAVADRVVVMNAGRIEDEGPPERVHRQPRSRFAAGFLGEMNFIEATRRGGAFETALGPLVLPCAAPEGARVVLCARPEHVGPGSGLPIGAAQVVETVFQGVHRRVRARPPSAPALDLLALLPAGMDAAPGDVLELALDPCAVTLLKEDPRCA</sequence>
<protein>
    <submittedName>
        <fullName evidence="3">Spermidine/putrescine transport system ATP-binding protein/putrescine transport system ATP-binding protein</fullName>
    </submittedName>
</protein>
<organism evidence="3 4">
    <name type="scientific">Rubrimonas cliftonensis</name>
    <dbReference type="NCBI Taxonomy" id="89524"/>
    <lineage>
        <taxon>Bacteria</taxon>
        <taxon>Pseudomonadati</taxon>
        <taxon>Pseudomonadota</taxon>
        <taxon>Alphaproteobacteria</taxon>
        <taxon>Rhodobacterales</taxon>
        <taxon>Paracoccaceae</taxon>
        <taxon>Rubrimonas</taxon>
    </lineage>
</organism>
<keyword evidence="3" id="KW-0547">Nucleotide-binding</keyword>
<comment type="similarity">
    <text evidence="1">Belongs to the ABC transporter superfamily.</text>
</comment>
<dbReference type="InterPro" id="IPR047641">
    <property type="entry name" value="ABC_transpr_MalK/UgpC-like"/>
</dbReference>
<dbReference type="RefSeq" id="WP_093254121.1">
    <property type="nucleotide sequence ID" value="NZ_FNQM01000007.1"/>
</dbReference>
<keyword evidence="4" id="KW-1185">Reference proteome</keyword>
<evidence type="ECO:0000259" key="2">
    <source>
        <dbReference type="Pfam" id="PF08402"/>
    </source>
</evidence>
<keyword evidence="3" id="KW-0067">ATP-binding</keyword>
<dbReference type="PANTHER" id="PTHR43875:SF14">
    <property type="entry name" value="ABC TRANSPORTER ATP-BINDING PROTEIN"/>
    <property type="match status" value="1"/>
</dbReference>
<dbReference type="OrthoDB" id="3180400at2"/>
<dbReference type="GO" id="GO:0055052">
    <property type="term" value="C:ATP-binding cassette (ABC) transporter complex, substrate-binding subunit-containing"/>
    <property type="evidence" value="ECO:0007669"/>
    <property type="project" value="TreeGrafter"/>
</dbReference>
<gene>
    <name evidence="3" type="ORF">SAMN05444370_107152</name>
</gene>
<dbReference type="Gene3D" id="2.40.50.100">
    <property type="match status" value="1"/>
</dbReference>
<evidence type="ECO:0000313" key="3">
    <source>
        <dbReference type="EMBL" id="SEA61665.1"/>
    </source>
</evidence>
<dbReference type="GO" id="GO:0016887">
    <property type="term" value="F:ATP hydrolysis activity"/>
    <property type="evidence" value="ECO:0007669"/>
    <property type="project" value="InterPro"/>
</dbReference>
<dbReference type="InterPro" id="IPR013611">
    <property type="entry name" value="Transp-assoc_OB_typ2"/>
</dbReference>
<dbReference type="Proteomes" id="UP000198703">
    <property type="component" value="Unassembled WGS sequence"/>
</dbReference>
<proteinExistence type="inferred from homology"/>
<dbReference type="Pfam" id="PF08402">
    <property type="entry name" value="TOBE_2"/>
    <property type="match status" value="1"/>
</dbReference>
<name>A0A1H4CMI4_9RHOB</name>
<dbReference type="GO" id="GO:0005524">
    <property type="term" value="F:ATP binding"/>
    <property type="evidence" value="ECO:0007669"/>
    <property type="project" value="UniProtKB-KW"/>
</dbReference>
<dbReference type="STRING" id="89524.SAMN05444370_107152"/>